<dbReference type="EMBL" id="BAAARB010000002">
    <property type="protein sequence ID" value="GAA2368869.1"/>
    <property type="molecule type" value="Genomic_DNA"/>
</dbReference>
<evidence type="ECO:0000313" key="5">
    <source>
        <dbReference type="Proteomes" id="UP001501170"/>
    </source>
</evidence>
<organism evidence="3">
    <name type="scientific">Gordonia cholesterolivorans</name>
    <dbReference type="NCBI Taxonomy" id="559625"/>
    <lineage>
        <taxon>Bacteria</taxon>
        <taxon>Bacillati</taxon>
        <taxon>Actinomycetota</taxon>
        <taxon>Actinomycetes</taxon>
        <taxon>Mycobacteriales</taxon>
        <taxon>Gordoniaceae</taxon>
        <taxon>Gordonia</taxon>
    </lineage>
</organism>
<feature type="domain" description="Mammalian cell entry C-terminal" evidence="2">
    <location>
        <begin position="122"/>
        <end position="303"/>
    </location>
</feature>
<reference evidence="4" key="4">
    <citation type="submission" date="2023-12" db="EMBL/GenBank/DDBJ databases">
        <authorList>
            <person name="Sun Q."/>
            <person name="Inoue M."/>
        </authorList>
    </citation>
    <scope>NUCLEOTIDE SEQUENCE</scope>
    <source>
        <strain evidence="4">JCM 16227</strain>
    </source>
</reference>
<name>D7PE06_9ACTN</name>
<sequence>MMRPDDSSRAVRAGIIGTAAILVVLALAFNYRSLPFWPGTTTVVAEFADASGLNVDDEVHVAGVAAGSVTSISLADDHVDVGLRLTQGWRDLGSQTRAAIKVETALGRRYVELTTGGSGELGDRIPRSRTTSGFDLTDSLNQLTEQVGDTDKKQVTDAVQSLSQVLKGLPDDLGGSLENVADAARTVSRRDAGIRTLLQHTDSLSGVLAERKGNLTRLIDDGDALFAALNDRAAVIRRVLVSLRGVADEIERVTVENRTSTPPMLEELRKVTDTLNANYTNLDKSIAGMRPYVMQFTDVLGSGPFFAVLLENITPANLRGQQPGSPGGGR</sequence>
<dbReference type="GO" id="GO:0005576">
    <property type="term" value="C:extracellular region"/>
    <property type="evidence" value="ECO:0007669"/>
    <property type="project" value="TreeGrafter"/>
</dbReference>
<dbReference type="Pfam" id="PF11887">
    <property type="entry name" value="Mce4_CUP1"/>
    <property type="match status" value="1"/>
</dbReference>
<keyword evidence="5" id="KW-1185">Reference proteome</keyword>
<reference evidence="4" key="2">
    <citation type="journal article" date="2014" name="Int. J. Syst. Evol. Microbiol.">
        <title>Complete genome of a new Firmicutes species belonging to the dominant human colonic microbiota ('Ruminococcus bicirculans') reveals two chromosomes and a selective capacity to utilize plant glucans.</title>
        <authorList>
            <consortium name="NISC Comparative Sequencing Program"/>
            <person name="Wegmann U."/>
            <person name="Louis P."/>
            <person name="Goesmann A."/>
            <person name="Henrissat B."/>
            <person name="Duncan S.H."/>
            <person name="Flint H.J."/>
        </authorList>
    </citation>
    <scope>NUCLEOTIDE SEQUENCE</scope>
    <source>
        <strain evidence="4">JCM 16227</strain>
    </source>
</reference>
<evidence type="ECO:0000313" key="4">
    <source>
        <dbReference type="EMBL" id="GAA2368869.1"/>
    </source>
</evidence>
<dbReference type="EMBL" id="GU320251">
    <property type="protein sequence ID" value="ADG96489.1"/>
    <property type="molecule type" value="Genomic_DNA"/>
</dbReference>
<dbReference type="PRINTS" id="PR01782">
    <property type="entry name" value="MCEVIRFACTOR"/>
</dbReference>
<dbReference type="AlphaFoldDB" id="D7PE06"/>
<dbReference type="InterPro" id="IPR024516">
    <property type="entry name" value="Mce_C"/>
</dbReference>
<dbReference type="InterPro" id="IPR052336">
    <property type="entry name" value="MlaD_Phospholipid_Transporter"/>
</dbReference>
<dbReference type="RefSeq" id="WP_006896867.1">
    <property type="nucleotide sequence ID" value="NZ_BAAARB010000002.1"/>
</dbReference>
<dbReference type="NCBIfam" id="TIGR00996">
    <property type="entry name" value="Mtu_fam_mce"/>
    <property type="match status" value="1"/>
</dbReference>
<dbReference type="Pfam" id="PF02470">
    <property type="entry name" value="MlaD"/>
    <property type="match status" value="1"/>
</dbReference>
<accession>D7PE06</accession>
<dbReference type="InterPro" id="IPR005693">
    <property type="entry name" value="Mce"/>
</dbReference>
<evidence type="ECO:0000313" key="3">
    <source>
        <dbReference type="EMBL" id="ADG96489.1"/>
    </source>
</evidence>
<reference evidence="5" key="3">
    <citation type="journal article" date="2019" name="Int. J. Syst. Evol. Microbiol.">
        <title>The Global Catalogue of Microorganisms (GCM) 10K type strain sequencing project: providing services to taxonomists for standard genome sequencing and annotation.</title>
        <authorList>
            <consortium name="The Broad Institute Genomics Platform"/>
            <consortium name="The Broad Institute Genome Sequencing Center for Infectious Disease"/>
            <person name="Wu L."/>
            <person name="Ma J."/>
        </authorList>
    </citation>
    <scope>NUCLEOTIDE SEQUENCE [LARGE SCALE GENOMIC DNA]</scope>
    <source>
        <strain evidence="5">JCM 16227</strain>
    </source>
</reference>
<evidence type="ECO:0000259" key="2">
    <source>
        <dbReference type="Pfam" id="PF11887"/>
    </source>
</evidence>
<feature type="domain" description="Mce/MlaD" evidence="1">
    <location>
        <begin position="40"/>
        <end position="116"/>
    </location>
</feature>
<dbReference type="PANTHER" id="PTHR33371:SF18">
    <property type="entry name" value="MCE-FAMILY PROTEIN MCE3C"/>
    <property type="match status" value="1"/>
</dbReference>
<dbReference type="PANTHER" id="PTHR33371">
    <property type="entry name" value="INTERMEMBRANE PHOSPHOLIPID TRANSPORT SYSTEM BINDING PROTEIN MLAD-RELATED"/>
    <property type="match status" value="1"/>
</dbReference>
<proteinExistence type="predicted"/>
<evidence type="ECO:0000259" key="1">
    <source>
        <dbReference type="Pfam" id="PF02470"/>
    </source>
</evidence>
<reference evidence="3" key="1">
    <citation type="journal article" date="2011" name="Appl. Environ. Microbiol.">
        <title>Cholesterol Degradation by Gordonia cholesterolivorans.</title>
        <authorList>
            <person name="Drzyzga O."/>
            <person name="Fernandez de Las Heras L."/>
            <person name="Morales V."/>
            <person name="Navarro Llorens J.M."/>
            <person name="Perera J."/>
        </authorList>
    </citation>
    <scope>NUCLEOTIDE SEQUENCE</scope>
    <source>
        <strain evidence="3">Chol-3</strain>
    </source>
</reference>
<dbReference type="InterPro" id="IPR003399">
    <property type="entry name" value="Mce/MlaD"/>
</dbReference>
<dbReference type="Proteomes" id="UP001501170">
    <property type="component" value="Unassembled WGS sequence"/>
</dbReference>
<gene>
    <name evidence="3" type="primary">mceC</name>
    <name evidence="4" type="ORF">GCM10009855_05190</name>
</gene>
<protein>
    <submittedName>
        <fullName evidence="4">MCE family protein</fullName>
    </submittedName>
    <submittedName>
        <fullName evidence="3">MceC</fullName>
    </submittedName>
</protein>